<feature type="signal peptide" evidence="11">
    <location>
        <begin position="1"/>
        <end position="30"/>
    </location>
</feature>
<proteinExistence type="inferred from homology"/>
<dbReference type="OrthoDB" id="9807115at2"/>
<feature type="transmembrane region" description="Helical" evidence="10">
    <location>
        <begin position="354"/>
        <end position="374"/>
    </location>
</feature>
<dbReference type="InterPro" id="IPR011989">
    <property type="entry name" value="ARM-like"/>
</dbReference>
<dbReference type="InterPro" id="IPR001851">
    <property type="entry name" value="ABC_transp_permease"/>
</dbReference>
<dbReference type="Proteomes" id="UP000216020">
    <property type="component" value="Unassembled WGS sequence"/>
</dbReference>
<keyword evidence="11" id="KW-0732">Signal</keyword>
<evidence type="ECO:0000313" key="12">
    <source>
        <dbReference type="EMBL" id="OZI36956.1"/>
    </source>
</evidence>
<dbReference type="PANTHER" id="PTHR11795">
    <property type="entry name" value="BRANCHED-CHAIN AMINO ACID TRANSPORT SYSTEM PERMEASE PROTEIN LIVH"/>
    <property type="match status" value="1"/>
</dbReference>
<dbReference type="PANTHER" id="PTHR11795:SF447">
    <property type="entry name" value="ABC TRANSPORTER PERMEASE PROTEIN"/>
    <property type="match status" value="1"/>
</dbReference>
<feature type="region of interest" description="Disordered" evidence="9">
    <location>
        <begin position="131"/>
        <end position="151"/>
    </location>
</feature>
<protein>
    <submittedName>
        <fullName evidence="12">Urea ABC transporter permease subunit UrtB</fullName>
    </submittedName>
</protein>
<evidence type="ECO:0000256" key="10">
    <source>
        <dbReference type="SAM" id="Phobius"/>
    </source>
</evidence>
<comment type="similarity">
    <text evidence="8">Belongs to the binding-protein-dependent transport system permease family. LivHM subfamily.</text>
</comment>
<feature type="transmembrane region" description="Helical" evidence="10">
    <location>
        <begin position="552"/>
        <end position="571"/>
    </location>
</feature>
<evidence type="ECO:0000256" key="2">
    <source>
        <dbReference type="ARBA" id="ARBA00022448"/>
    </source>
</evidence>
<dbReference type="GO" id="GO:0005886">
    <property type="term" value="C:plasma membrane"/>
    <property type="evidence" value="ECO:0007669"/>
    <property type="project" value="UniProtKB-SubCell"/>
</dbReference>
<evidence type="ECO:0000256" key="4">
    <source>
        <dbReference type="ARBA" id="ARBA00022692"/>
    </source>
</evidence>
<accession>A0A261SHU0</accession>
<feature type="transmembrane region" description="Helical" evidence="10">
    <location>
        <begin position="329"/>
        <end position="348"/>
    </location>
</feature>
<keyword evidence="6 10" id="KW-1133">Transmembrane helix</keyword>
<reference evidence="13" key="1">
    <citation type="submission" date="2017-05" db="EMBL/GenBank/DDBJ databases">
        <title>Complete and WGS of Bordetella genogroups.</title>
        <authorList>
            <person name="Spilker T."/>
            <person name="Lipuma J."/>
        </authorList>
    </citation>
    <scope>NUCLEOTIDE SEQUENCE [LARGE SCALE GENOMIC DNA]</scope>
    <source>
        <strain evidence="13">AU16122</strain>
    </source>
</reference>
<dbReference type="GO" id="GO:0022857">
    <property type="term" value="F:transmembrane transporter activity"/>
    <property type="evidence" value="ECO:0007669"/>
    <property type="project" value="InterPro"/>
</dbReference>
<dbReference type="GO" id="GO:0006865">
    <property type="term" value="P:amino acid transport"/>
    <property type="evidence" value="ECO:0007669"/>
    <property type="project" value="UniProtKB-KW"/>
</dbReference>
<evidence type="ECO:0000256" key="7">
    <source>
        <dbReference type="ARBA" id="ARBA00023136"/>
    </source>
</evidence>
<evidence type="ECO:0000256" key="3">
    <source>
        <dbReference type="ARBA" id="ARBA00022475"/>
    </source>
</evidence>
<feature type="transmembrane region" description="Helical" evidence="10">
    <location>
        <begin position="522"/>
        <end position="546"/>
    </location>
</feature>
<sequence>MLKMLYFERLRRCLSGLTLGVAALAVCAHAQTPSASTAAPQGAAAAGQNAAPAAMPQGAVAQAPSPTQAAAPAGLDEALLALLASDDNDEKIEAIGKLARSTDPKAAALLLALGQDHVYLSPEGKLLISDDDGATGRDPLSGAAAPMPEGSDTLTINNRVRGAIDDARAIAQLHAPDPAARLAAAQQLQQAGDETLLPVLDDAIGKETDAQVRSALQTVRARLQLSASDPAARAAAARTLGETGNPAFRAMLAAVAQPRPDGSYAEPDASVRAAATQALRGIDRHMTTVEWAGNVFYGLSLGSVLLLAALGLAITFGLMGVINMAHGELIMIGAYATYTVQLVFRQYLPGWIDWYVLAALPVAFIATGLVGMALERTVIRWLYGRPLETLLATWGISLILMQAVRSLFGAQNVEVANPGWMSGGITVMDGLVLTYNRIVIVLFAFLVVFFVWLLLNHTRLGLFVRSITQNRAMADCLGVPTGRIDMLAFGLGSGIAGLAGVALSQLGNVGPALGQGYIVDSFMVVVLGGVGQLAGTVIAGLGLGWVNKFLEPYAGAVLAKITILALIVLFVQKRPQGLFAPKGRSAE</sequence>
<keyword evidence="4 10" id="KW-0812">Transmembrane</keyword>
<dbReference type="NCBIfam" id="TIGR03409">
    <property type="entry name" value="urea_trans_UrtB"/>
    <property type="match status" value="1"/>
</dbReference>
<dbReference type="EMBL" id="NEVM01000001">
    <property type="protein sequence ID" value="OZI36956.1"/>
    <property type="molecule type" value="Genomic_DNA"/>
</dbReference>
<feature type="transmembrane region" description="Helical" evidence="10">
    <location>
        <begin position="295"/>
        <end position="322"/>
    </location>
</feature>
<keyword evidence="2" id="KW-0813">Transport</keyword>
<organism evidence="12 13">
    <name type="scientific">Bordetella genomosp. 10</name>
    <dbReference type="NCBI Taxonomy" id="1416804"/>
    <lineage>
        <taxon>Bacteria</taxon>
        <taxon>Pseudomonadati</taxon>
        <taxon>Pseudomonadota</taxon>
        <taxon>Betaproteobacteria</taxon>
        <taxon>Burkholderiales</taxon>
        <taxon>Alcaligenaceae</taxon>
        <taxon>Bordetella</taxon>
    </lineage>
</organism>
<feature type="transmembrane region" description="Helical" evidence="10">
    <location>
        <begin position="438"/>
        <end position="455"/>
    </location>
</feature>
<evidence type="ECO:0000313" key="13">
    <source>
        <dbReference type="Proteomes" id="UP000216020"/>
    </source>
</evidence>
<dbReference type="InterPro" id="IPR016024">
    <property type="entry name" value="ARM-type_fold"/>
</dbReference>
<keyword evidence="3" id="KW-1003">Cell membrane</keyword>
<dbReference type="InterPro" id="IPR017779">
    <property type="entry name" value="ABC_UrtB_bac"/>
</dbReference>
<evidence type="ECO:0000256" key="1">
    <source>
        <dbReference type="ARBA" id="ARBA00004651"/>
    </source>
</evidence>
<evidence type="ECO:0000256" key="9">
    <source>
        <dbReference type="SAM" id="MobiDB-lite"/>
    </source>
</evidence>
<dbReference type="Gene3D" id="1.25.10.10">
    <property type="entry name" value="Leucine-rich Repeat Variant"/>
    <property type="match status" value="1"/>
</dbReference>
<keyword evidence="5" id="KW-0029">Amino-acid transport</keyword>
<gene>
    <name evidence="12" type="ORF">CAL29_00485</name>
</gene>
<dbReference type="Pfam" id="PF02653">
    <property type="entry name" value="BPD_transp_2"/>
    <property type="match status" value="1"/>
</dbReference>
<evidence type="ECO:0000256" key="6">
    <source>
        <dbReference type="ARBA" id="ARBA00022989"/>
    </source>
</evidence>
<comment type="subcellular location">
    <subcellularLocation>
        <location evidence="1">Cell membrane</location>
        <topology evidence="1">Multi-pass membrane protein</topology>
    </subcellularLocation>
</comment>
<feature type="transmembrane region" description="Helical" evidence="10">
    <location>
        <begin position="386"/>
        <end position="404"/>
    </location>
</feature>
<dbReference type="CDD" id="cd06582">
    <property type="entry name" value="TM_PBP1_LivH_like"/>
    <property type="match status" value="1"/>
</dbReference>
<keyword evidence="13" id="KW-1185">Reference proteome</keyword>
<dbReference type="AlphaFoldDB" id="A0A261SHU0"/>
<evidence type="ECO:0000256" key="11">
    <source>
        <dbReference type="SAM" id="SignalP"/>
    </source>
</evidence>
<feature type="chain" id="PRO_5012175862" evidence="11">
    <location>
        <begin position="31"/>
        <end position="587"/>
    </location>
</feature>
<dbReference type="InterPro" id="IPR052157">
    <property type="entry name" value="BCAA_transport_permease"/>
</dbReference>
<keyword evidence="7 10" id="KW-0472">Membrane</keyword>
<dbReference type="SUPFAM" id="SSF48371">
    <property type="entry name" value="ARM repeat"/>
    <property type="match status" value="1"/>
</dbReference>
<evidence type="ECO:0000256" key="5">
    <source>
        <dbReference type="ARBA" id="ARBA00022970"/>
    </source>
</evidence>
<name>A0A261SHU0_9BORD</name>
<comment type="caution">
    <text evidence="12">The sequence shown here is derived from an EMBL/GenBank/DDBJ whole genome shotgun (WGS) entry which is preliminary data.</text>
</comment>
<evidence type="ECO:0000256" key="8">
    <source>
        <dbReference type="ARBA" id="ARBA00037998"/>
    </source>
</evidence>